<evidence type="ECO:0000259" key="7">
    <source>
        <dbReference type="PROSITE" id="PS50110"/>
    </source>
</evidence>
<protein>
    <submittedName>
        <fullName evidence="8">Two component transcriptional regulator, LuxR family</fullName>
    </submittedName>
</protein>
<dbReference type="Gene3D" id="1.10.10.10">
    <property type="entry name" value="Winged helix-like DNA-binding domain superfamily/Winged helix DNA-binding domain"/>
    <property type="match status" value="1"/>
</dbReference>
<evidence type="ECO:0000259" key="6">
    <source>
        <dbReference type="PROSITE" id="PS50043"/>
    </source>
</evidence>
<feature type="domain" description="Response regulatory" evidence="7">
    <location>
        <begin position="4"/>
        <end position="120"/>
    </location>
</feature>
<evidence type="ECO:0000313" key="8">
    <source>
        <dbReference type="EMBL" id="SMD04692.1"/>
    </source>
</evidence>
<dbReference type="PANTHER" id="PTHR43214:SF41">
    <property type="entry name" value="NITRATE_NITRITE RESPONSE REGULATOR PROTEIN NARP"/>
    <property type="match status" value="1"/>
</dbReference>
<evidence type="ECO:0000256" key="3">
    <source>
        <dbReference type="ARBA" id="ARBA00023125"/>
    </source>
</evidence>
<dbReference type="OrthoDB" id="9814495at2"/>
<dbReference type="InterPro" id="IPR039420">
    <property type="entry name" value="WalR-like"/>
</dbReference>
<dbReference type="InterPro" id="IPR058245">
    <property type="entry name" value="NreC/VraR/RcsB-like_REC"/>
</dbReference>
<gene>
    <name evidence="8" type="ORF">SAMN06295998_12236</name>
</gene>
<dbReference type="AlphaFoldDB" id="A0A1W2E5L2"/>
<evidence type="ECO:0000256" key="4">
    <source>
        <dbReference type="ARBA" id="ARBA00023163"/>
    </source>
</evidence>
<dbReference type="CDD" id="cd06170">
    <property type="entry name" value="LuxR_C_like"/>
    <property type="match status" value="1"/>
</dbReference>
<dbReference type="InterPro" id="IPR001789">
    <property type="entry name" value="Sig_transdc_resp-reg_receiver"/>
</dbReference>
<dbReference type="InterPro" id="IPR016032">
    <property type="entry name" value="Sig_transdc_resp-reg_C-effctor"/>
</dbReference>
<dbReference type="SMART" id="SM00421">
    <property type="entry name" value="HTH_LUXR"/>
    <property type="match status" value="1"/>
</dbReference>
<keyword evidence="2" id="KW-0805">Transcription regulation</keyword>
<keyword evidence="4" id="KW-0804">Transcription</keyword>
<keyword evidence="9" id="KW-1185">Reference proteome</keyword>
<feature type="modified residue" description="4-aspartylphosphate" evidence="5">
    <location>
        <position position="55"/>
    </location>
</feature>
<dbReference type="SUPFAM" id="SSF52172">
    <property type="entry name" value="CheY-like"/>
    <property type="match status" value="1"/>
</dbReference>
<dbReference type="GO" id="GO:0003677">
    <property type="term" value="F:DNA binding"/>
    <property type="evidence" value="ECO:0007669"/>
    <property type="project" value="UniProtKB-KW"/>
</dbReference>
<dbReference type="GO" id="GO:0006355">
    <property type="term" value="P:regulation of DNA-templated transcription"/>
    <property type="evidence" value="ECO:0007669"/>
    <property type="project" value="InterPro"/>
</dbReference>
<dbReference type="Proteomes" id="UP000192330">
    <property type="component" value="Unassembled WGS sequence"/>
</dbReference>
<keyword evidence="3" id="KW-0238">DNA-binding</keyword>
<dbReference type="CDD" id="cd17535">
    <property type="entry name" value="REC_NarL-like"/>
    <property type="match status" value="1"/>
</dbReference>
<dbReference type="InterPro" id="IPR000792">
    <property type="entry name" value="Tscrpt_reg_LuxR_C"/>
</dbReference>
<dbReference type="SUPFAM" id="SSF46894">
    <property type="entry name" value="C-terminal effector domain of the bipartite response regulators"/>
    <property type="match status" value="1"/>
</dbReference>
<dbReference type="Pfam" id="PF00072">
    <property type="entry name" value="Response_reg"/>
    <property type="match status" value="1"/>
</dbReference>
<keyword evidence="1 5" id="KW-0597">Phosphoprotein</keyword>
<evidence type="ECO:0000313" key="9">
    <source>
        <dbReference type="Proteomes" id="UP000192330"/>
    </source>
</evidence>
<dbReference type="Gene3D" id="3.40.50.2300">
    <property type="match status" value="1"/>
</dbReference>
<dbReference type="EMBL" id="FWYD01000022">
    <property type="protein sequence ID" value="SMD04692.1"/>
    <property type="molecule type" value="Genomic_DNA"/>
</dbReference>
<dbReference type="PROSITE" id="PS50043">
    <property type="entry name" value="HTH_LUXR_2"/>
    <property type="match status" value="1"/>
</dbReference>
<dbReference type="GO" id="GO:0000160">
    <property type="term" value="P:phosphorelay signal transduction system"/>
    <property type="evidence" value="ECO:0007669"/>
    <property type="project" value="InterPro"/>
</dbReference>
<dbReference type="InterPro" id="IPR011006">
    <property type="entry name" value="CheY-like_superfamily"/>
</dbReference>
<organism evidence="8 9">
    <name type="scientific">Primorskyibacter flagellatus</name>
    <dbReference type="NCBI Taxonomy" id="1387277"/>
    <lineage>
        <taxon>Bacteria</taxon>
        <taxon>Pseudomonadati</taxon>
        <taxon>Pseudomonadota</taxon>
        <taxon>Alphaproteobacteria</taxon>
        <taxon>Rhodobacterales</taxon>
        <taxon>Roseobacteraceae</taxon>
        <taxon>Primorskyibacter</taxon>
    </lineage>
</organism>
<accession>A0A1W2E5L2</accession>
<dbReference type="STRING" id="1387277.SAMN06295998_12236"/>
<feature type="domain" description="HTH luxR-type" evidence="6">
    <location>
        <begin position="136"/>
        <end position="201"/>
    </location>
</feature>
<dbReference type="InterPro" id="IPR036388">
    <property type="entry name" value="WH-like_DNA-bd_sf"/>
</dbReference>
<proteinExistence type="predicted"/>
<evidence type="ECO:0000256" key="2">
    <source>
        <dbReference type="ARBA" id="ARBA00023015"/>
    </source>
</evidence>
<dbReference type="PROSITE" id="PS50110">
    <property type="entry name" value="RESPONSE_REGULATORY"/>
    <property type="match status" value="1"/>
</dbReference>
<dbReference type="PANTHER" id="PTHR43214">
    <property type="entry name" value="TWO-COMPONENT RESPONSE REGULATOR"/>
    <property type="match status" value="1"/>
</dbReference>
<evidence type="ECO:0000256" key="1">
    <source>
        <dbReference type="ARBA" id="ARBA00022553"/>
    </source>
</evidence>
<evidence type="ECO:0000256" key="5">
    <source>
        <dbReference type="PROSITE-ProRule" id="PRU00169"/>
    </source>
</evidence>
<dbReference type="RefSeq" id="WP_084354313.1">
    <property type="nucleotide sequence ID" value="NZ_FWYD01000022.1"/>
</dbReference>
<sequence length="205" mass="21757">MPVTLLVADDHAFTLDGMQRALSRIDGVQVVATAHNGIEAIVLARAHRPDIAVLDIAMPGANGLEVVVELRRWSPGTRCVIVTGTPAPGVLRQLQELGVCGLFVKSADPQEICAGIARIVAGETVIAPEIAMRIAEETAADGLSERELEVLQMIARGLTNSGIAEALSISPKTVESHRASLMRKLRVHSVAQLLIRAVRDGLVSV</sequence>
<reference evidence="8 9" key="1">
    <citation type="submission" date="2017-04" db="EMBL/GenBank/DDBJ databases">
        <authorList>
            <person name="Afonso C.L."/>
            <person name="Miller P.J."/>
            <person name="Scott M.A."/>
            <person name="Spackman E."/>
            <person name="Goraichik I."/>
            <person name="Dimitrov K.M."/>
            <person name="Suarez D.L."/>
            <person name="Swayne D.E."/>
        </authorList>
    </citation>
    <scope>NUCLEOTIDE SEQUENCE [LARGE SCALE GENOMIC DNA]</scope>
    <source>
        <strain evidence="8 9">CGMCC 1.12644</strain>
    </source>
</reference>
<dbReference type="PROSITE" id="PS00622">
    <property type="entry name" value="HTH_LUXR_1"/>
    <property type="match status" value="1"/>
</dbReference>
<name>A0A1W2E5L2_9RHOB</name>
<dbReference type="SMART" id="SM00448">
    <property type="entry name" value="REC"/>
    <property type="match status" value="1"/>
</dbReference>
<dbReference type="PRINTS" id="PR00038">
    <property type="entry name" value="HTHLUXR"/>
</dbReference>
<dbReference type="Pfam" id="PF00196">
    <property type="entry name" value="GerE"/>
    <property type="match status" value="1"/>
</dbReference>